<feature type="chain" id="PRO_5026687899" evidence="1">
    <location>
        <begin position="23"/>
        <end position="182"/>
    </location>
</feature>
<dbReference type="EMBL" id="JAABOO010000002">
    <property type="protein sequence ID" value="NER14072.1"/>
    <property type="molecule type" value="Genomic_DNA"/>
</dbReference>
<accession>A0A6P0UNJ5</accession>
<keyword evidence="3" id="KW-1185">Reference proteome</keyword>
<evidence type="ECO:0000313" key="3">
    <source>
        <dbReference type="Proteomes" id="UP000468581"/>
    </source>
</evidence>
<keyword evidence="1" id="KW-0732">Signal</keyword>
<gene>
    <name evidence="2" type="ORF">GWK08_11520</name>
</gene>
<feature type="signal peptide" evidence="1">
    <location>
        <begin position="1"/>
        <end position="22"/>
    </location>
</feature>
<name>A0A6P0UNJ5_9FLAO</name>
<dbReference type="PROSITE" id="PS51257">
    <property type="entry name" value="PROKAR_LIPOPROTEIN"/>
    <property type="match status" value="1"/>
</dbReference>
<keyword evidence="2" id="KW-0176">Collagen</keyword>
<dbReference type="Proteomes" id="UP000468581">
    <property type="component" value="Unassembled WGS sequence"/>
</dbReference>
<dbReference type="RefSeq" id="WP_163607337.1">
    <property type="nucleotide sequence ID" value="NZ_JAABOO010000002.1"/>
</dbReference>
<comment type="caution">
    <text evidence="2">The sequence shown here is derived from an EMBL/GenBank/DDBJ whole genome shotgun (WGS) entry which is preliminary data.</text>
</comment>
<organism evidence="2 3">
    <name type="scientific">Leptobacterium flavescens</name>
    <dbReference type="NCBI Taxonomy" id="472055"/>
    <lineage>
        <taxon>Bacteria</taxon>
        <taxon>Pseudomonadati</taxon>
        <taxon>Bacteroidota</taxon>
        <taxon>Flavobacteriia</taxon>
        <taxon>Flavobacteriales</taxon>
        <taxon>Flavobacteriaceae</taxon>
        <taxon>Leptobacterium</taxon>
    </lineage>
</organism>
<proteinExistence type="predicted"/>
<sequence>MYKLLRLIFPISLALFFVSCEGDPGPPGIDGADGIDGVNILGQVVEIQGDFTQGNNFTLDFTFPSSIEVFESDAVLVFLLEETVDDGNGGTLDVWTPLPQNFFLNEGLLQYTFNHTFVDVSIFLDGDFDLTLTPDTFTQDQVFRIVVVPGEFAQNATIDLGNFNTVMKTLNLSSKDIKKLPL</sequence>
<reference evidence="2 3" key="1">
    <citation type="submission" date="2020-01" db="EMBL/GenBank/DDBJ databases">
        <title>Leptobacterium flavescens.</title>
        <authorList>
            <person name="Wang G."/>
        </authorList>
    </citation>
    <scope>NUCLEOTIDE SEQUENCE [LARGE SCALE GENOMIC DNA]</scope>
    <source>
        <strain evidence="2 3">KCTC 22160</strain>
    </source>
</reference>
<dbReference type="AlphaFoldDB" id="A0A6P0UNJ5"/>
<evidence type="ECO:0000256" key="1">
    <source>
        <dbReference type="SAM" id="SignalP"/>
    </source>
</evidence>
<evidence type="ECO:0000313" key="2">
    <source>
        <dbReference type="EMBL" id="NER14072.1"/>
    </source>
</evidence>
<protein>
    <submittedName>
        <fullName evidence="2">Collagen-like protein</fullName>
    </submittedName>
</protein>